<reference evidence="1 2" key="1">
    <citation type="submission" date="2016-07" db="EMBL/GenBank/DDBJ databases">
        <title>Draft genome sequence of Prauserella muralis DSM 45305, isolated from a mould-covered wall in an indoor environment.</title>
        <authorList>
            <person name="Ruckert C."/>
            <person name="Albersmeier A."/>
            <person name="Jiang C.-L."/>
            <person name="Jiang Y."/>
            <person name="Kalinowski J."/>
            <person name="Schneider O."/>
            <person name="Winkler A."/>
            <person name="Zotchev S.B."/>
        </authorList>
    </citation>
    <scope>NUCLEOTIDE SEQUENCE [LARGE SCALE GENOMIC DNA]</scope>
    <source>
        <strain evidence="1 2">DSM 45305</strain>
        <plasmid evidence="2">ppmurdsm45305</plasmid>
    </source>
</reference>
<proteinExistence type="predicted"/>
<sequence length="112" mass="11814">MHALRVSLLAGALALASPSTSCEMPATTAPQPPVNDVGSARYTDTGTCEPNPKQQCPGLYDALHDAAFGDYPYEGGNAWTCGEWGTVDREQAIKFAKRCPPVTRGKLSTSGN</sequence>
<evidence type="ECO:0000313" key="2">
    <source>
        <dbReference type="Proteomes" id="UP000249915"/>
    </source>
</evidence>
<keyword evidence="1" id="KW-0614">Plasmid</keyword>
<protein>
    <submittedName>
        <fullName evidence="1">Uncharacterized protein</fullName>
    </submittedName>
</protein>
<accession>A0A2V4ACC6</accession>
<dbReference type="EMBL" id="MASW01000024">
    <property type="protein sequence ID" value="PXY16545.1"/>
    <property type="molecule type" value="Genomic_DNA"/>
</dbReference>
<dbReference type="AlphaFoldDB" id="A0A2V4ACC6"/>
<evidence type="ECO:0000313" key="1">
    <source>
        <dbReference type="EMBL" id="PXY16545.1"/>
    </source>
</evidence>
<organism evidence="1 2">
    <name type="scientific">Prauserella muralis</name>
    <dbReference type="NCBI Taxonomy" id="588067"/>
    <lineage>
        <taxon>Bacteria</taxon>
        <taxon>Bacillati</taxon>
        <taxon>Actinomycetota</taxon>
        <taxon>Actinomycetes</taxon>
        <taxon>Pseudonocardiales</taxon>
        <taxon>Pseudonocardiaceae</taxon>
        <taxon>Prauserella</taxon>
    </lineage>
</organism>
<keyword evidence="2" id="KW-1185">Reference proteome</keyword>
<dbReference type="RefSeq" id="WP_112278786.1">
    <property type="nucleotide sequence ID" value="NZ_CM009984.1"/>
</dbReference>
<comment type="caution">
    <text evidence="1">The sequence shown here is derived from an EMBL/GenBank/DDBJ whole genome shotgun (WGS) entry which is preliminary data.</text>
</comment>
<name>A0A2V4ACC6_9PSEU</name>
<geneLocation type="plasmid" evidence="2">
    <name>ppmurdsm45305</name>
</geneLocation>
<gene>
    <name evidence="1" type="ORF">BAY60_35685</name>
</gene>
<dbReference type="Proteomes" id="UP000249915">
    <property type="component" value="Plasmid pPmurDSM45305"/>
</dbReference>